<dbReference type="Pfam" id="PF06179">
    <property type="entry name" value="Med22"/>
    <property type="match status" value="1"/>
</dbReference>
<evidence type="ECO:0000256" key="4">
    <source>
        <dbReference type="ARBA" id="ARBA00023163"/>
    </source>
</evidence>
<dbReference type="PANTHER" id="PTHR12434:SF6">
    <property type="entry name" value="MEDIATOR OF RNA POLYMERASE II TRANSCRIPTION SUBUNIT 22"/>
    <property type="match status" value="1"/>
</dbReference>
<gene>
    <name evidence="6" type="ORF">BASA50_005487</name>
</gene>
<accession>A0ABQ8FCH1</accession>
<evidence type="ECO:0000256" key="3">
    <source>
        <dbReference type="ARBA" id="ARBA00023015"/>
    </source>
</evidence>
<protein>
    <submittedName>
        <fullName evidence="6">Uncharacterized protein</fullName>
    </submittedName>
</protein>
<dbReference type="PANTHER" id="PTHR12434">
    <property type="entry name" value="MEDIATOR OF RNA POLYMERASE II TRANSCRIPTION SUBUNIT 22"/>
    <property type="match status" value="1"/>
</dbReference>
<dbReference type="Proteomes" id="UP001648503">
    <property type="component" value="Unassembled WGS sequence"/>
</dbReference>
<keyword evidence="3" id="KW-0805">Transcription regulation</keyword>
<keyword evidence="5" id="KW-0539">Nucleus</keyword>
<sequence length="163" mass="17115">MNALSTTTSTKHASVSNTTATTAHETLVARVDSQIDSLLSGMRLVIAAAGGSSTTTTANAAANATPSSSSVTDQHTFLAAQESLVAEAATANMARSVEQLLGLTTELKQTLILNDFAALNQQILSRHRTLTNQTALCQTNLAEMRSDLIKVHQQLVDSLYGSV</sequence>
<comment type="caution">
    <text evidence="6">The sequence shown here is derived from an EMBL/GenBank/DDBJ whole genome shotgun (WGS) entry which is preliminary data.</text>
</comment>
<keyword evidence="7" id="KW-1185">Reference proteome</keyword>
<evidence type="ECO:0000256" key="2">
    <source>
        <dbReference type="ARBA" id="ARBA00005942"/>
    </source>
</evidence>
<evidence type="ECO:0000313" key="7">
    <source>
        <dbReference type="Proteomes" id="UP001648503"/>
    </source>
</evidence>
<comment type="subcellular location">
    <subcellularLocation>
        <location evidence="1">Nucleus</location>
    </subcellularLocation>
</comment>
<organism evidence="6 7">
    <name type="scientific">Batrachochytrium salamandrivorans</name>
    <dbReference type="NCBI Taxonomy" id="1357716"/>
    <lineage>
        <taxon>Eukaryota</taxon>
        <taxon>Fungi</taxon>
        <taxon>Fungi incertae sedis</taxon>
        <taxon>Chytridiomycota</taxon>
        <taxon>Chytridiomycota incertae sedis</taxon>
        <taxon>Chytridiomycetes</taxon>
        <taxon>Rhizophydiales</taxon>
        <taxon>Rhizophydiales incertae sedis</taxon>
        <taxon>Batrachochytrium</taxon>
    </lineage>
</organism>
<evidence type="ECO:0000313" key="6">
    <source>
        <dbReference type="EMBL" id="KAH6595907.1"/>
    </source>
</evidence>
<dbReference type="EMBL" id="JAFCIX010000267">
    <property type="protein sequence ID" value="KAH6595907.1"/>
    <property type="molecule type" value="Genomic_DNA"/>
</dbReference>
<evidence type="ECO:0000256" key="5">
    <source>
        <dbReference type="ARBA" id="ARBA00023242"/>
    </source>
</evidence>
<keyword evidence="4" id="KW-0804">Transcription</keyword>
<proteinExistence type="inferred from homology"/>
<reference evidence="6 7" key="1">
    <citation type="submission" date="2021-02" db="EMBL/GenBank/DDBJ databases">
        <title>Variation within the Batrachochytrium salamandrivorans European outbreak.</title>
        <authorList>
            <person name="Kelly M."/>
            <person name="Pasmans F."/>
            <person name="Shea T.P."/>
            <person name="Munoz J.F."/>
            <person name="Carranza S."/>
            <person name="Cuomo C.A."/>
            <person name="Martel A."/>
        </authorList>
    </citation>
    <scope>NUCLEOTIDE SEQUENCE [LARGE SCALE GENOMIC DNA]</scope>
    <source>
        <strain evidence="6 7">AMFP18/2</strain>
    </source>
</reference>
<dbReference type="InterPro" id="IPR009332">
    <property type="entry name" value="Med22"/>
</dbReference>
<comment type="similarity">
    <text evidence="2">Belongs to the Mediator complex subunit 22 family.</text>
</comment>
<name>A0ABQ8FCH1_9FUNG</name>
<evidence type="ECO:0000256" key="1">
    <source>
        <dbReference type="ARBA" id="ARBA00004123"/>
    </source>
</evidence>